<feature type="domain" description="AB hydrolase-1" evidence="1">
    <location>
        <begin position="34"/>
        <end position="282"/>
    </location>
</feature>
<dbReference type="GO" id="GO:0016020">
    <property type="term" value="C:membrane"/>
    <property type="evidence" value="ECO:0007669"/>
    <property type="project" value="TreeGrafter"/>
</dbReference>
<sequence>MTSRSALVSTHVVDGATVRCWTYPAVTRTSSPPPVVVGVHGFRGDHHGLERIVAALPDRTIVIPDLPGFGASSAFGTAAPTPTHHDVPGYARVIAHITRDLDVPSTATLLGHSFGSLVAAHDAAARPEAWARLVLINPISEPALEGSEALLSRAALLFYRVSAVLPERFGVPLLRARLITDLMSATMTKSPDPALRDFVRSEHRRYFGGFTSRTALVEAFNASITRTVLDDADRLKLPTLLLAGALDELGSPASQRALAARITGARLEVYNDVGHLIHYESPARAADAIRAFTST</sequence>
<dbReference type="AlphaFoldDB" id="A0A931D7C2"/>
<evidence type="ECO:0000313" key="2">
    <source>
        <dbReference type="EMBL" id="MBG6083338.1"/>
    </source>
</evidence>
<comment type="caution">
    <text evidence="2">The sequence shown here is derived from an EMBL/GenBank/DDBJ whole genome shotgun (WGS) entry which is preliminary data.</text>
</comment>
<dbReference type="PRINTS" id="PR00111">
    <property type="entry name" value="ABHYDROLASE"/>
</dbReference>
<gene>
    <name evidence="2" type="ORF">IW252_000105</name>
</gene>
<organism evidence="2 3">
    <name type="scientific">Zhihengliuella flava</name>
    <dbReference type="NCBI Taxonomy" id="1285193"/>
    <lineage>
        <taxon>Bacteria</taxon>
        <taxon>Bacillati</taxon>
        <taxon>Actinomycetota</taxon>
        <taxon>Actinomycetes</taxon>
        <taxon>Micrococcales</taxon>
        <taxon>Micrococcaceae</taxon>
        <taxon>Zhihengliuella</taxon>
    </lineage>
</organism>
<accession>A0A931D7C2</accession>
<reference evidence="2" key="1">
    <citation type="submission" date="2020-11" db="EMBL/GenBank/DDBJ databases">
        <title>Sequencing the genomes of 1000 actinobacteria strains.</title>
        <authorList>
            <person name="Klenk H.-P."/>
        </authorList>
    </citation>
    <scope>NUCLEOTIDE SEQUENCE</scope>
    <source>
        <strain evidence="2">DSM 26152</strain>
    </source>
</reference>
<keyword evidence="3" id="KW-1185">Reference proteome</keyword>
<dbReference type="PANTHER" id="PTHR43798:SF33">
    <property type="entry name" value="HYDROLASE, PUTATIVE (AFU_ORTHOLOGUE AFUA_2G14860)-RELATED"/>
    <property type="match status" value="1"/>
</dbReference>
<dbReference type="SUPFAM" id="SSF53474">
    <property type="entry name" value="alpha/beta-Hydrolases"/>
    <property type="match status" value="1"/>
</dbReference>
<dbReference type="PANTHER" id="PTHR43798">
    <property type="entry name" value="MONOACYLGLYCEROL LIPASE"/>
    <property type="match status" value="1"/>
</dbReference>
<dbReference type="GO" id="GO:0003824">
    <property type="term" value="F:catalytic activity"/>
    <property type="evidence" value="ECO:0007669"/>
    <property type="project" value="UniProtKB-ARBA"/>
</dbReference>
<evidence type="ECO:0000313" key="3">
    <source>
        <dbReference type="Proteomes" id="UP000625033"/>
    </source>
</evidence>
<dbReference type="InterPro" id="IPR029058">
    <property type="entry name" value="AB_hydrolase_fold"/>
</dbReference>
<proteinExistence type="predicted"/>
<evidence type="ECO:0000259" key="1">
    <source>
        <dbReference type="Pfam" id="PF00561"/>
    </source>
</evidence>
<dbReference type="RefSeq" id="WP_231365844.1">
    <property type="nucleotide sequence ID" value="NZ_JADOTZ010000001.1"/>
</dbReference>
<dbReference type="InterPro" id="IPR000073">
    <property type="entry name" value="AB_hydrolase_1"/>
</dbReference>
<dbReference type="Pfam" id="PF00561">
    <property type="entry name" value="Abhydrolase_1"/>
    <property type="match status" value="1"/>
</dbReference>
<protein>
    <submittedName>
        <fullName evidence="2">Pimeloyl-ACP methyl ester carboxylesterase</fullName>
    </submittedName>
</protein>
<dbReference type="Proteomes" id="UP000625033">
    <property type="component" value="Unassembled WGS sequence"/>
</dbReference>
<name>A0A931D7C2_9MICC</name>
<dbReference type="EMBL" id="JADOTZ010000001">
    <property type="protein sequence ID" value="MBG6083338.1"/>
    <property type="molecule type" value="Genomic_DNA"/>
</dbReference>
<dbReference type="Gene3D" id="3.40.50.1820">
    <property type="entry name" value="alpha/beta hydrolase"/>
    <property type="match status" value="1"/>
</dbReference>
<dbReference type="InterPro" id="IPR050266">
    <property type="entry name" value="AB_hydrolase_sf"/>
</dbReference>